<dbReference type="EMBL" id="SJPN01000026">
    <property type="protein sequence ID" value="TWT89232.1"/>
    <property type="molecule type" value="Genomic_DNA"/>
</dbReference>
<keyword evidence="2" id="KW-1185">Reference proteome</keyword>
<comment type="caution">
    <text evidence="1">The sequence shown here is derived from an EMBL/GenBank/DDBJ whole genome shotgun (WGS) entry which is preliminary data.</text>
</comment>
<proteinExistence type="predicted"/>
<name>A0A5C5ZP02_9BACT</name>
<protein>
    <submittedName>
        <fullName evidence="1">Uncharacterized protein</fullName>
    </submittedName>
</protein>
<dbReference type="Proteomes" id="UP000320176">
    <property type="component" value="Unassembled WGS sequence"/>
</dbReference>
<organism evidence="1 2">
    <name type="scientific">Stieleria varia</name>
    <dbReference type="NCBI Taxonomy" id="2528005"/>
    <lineage>
        <taxon>Bacteria</taxon>
        <taxon>Pseudomonadati</taxon>
        <taxon>Planctomycetota</taxon>
        <taxon>Planctomycetia</taxon>
        <taxon>Pirellulales</taxon>
        <taxon>Pirellulaceae</taxon>
        <taxon>Stieleria</taxon>
    </lineage>
</organism>
<evidence type="ECO:0000313" key="1">
    <source>
        <dbReference type="EMBL" id="TWT89232.1"/>
    </source>
</evidence>
<gene>
    <name evidence="1" type="ORF">Pla52n_68660</name>
</gene>
<evidence type="ECO:0000313" key="2">
    <source>
        <dbReference type="Proteomes" id="UP000320176"/>
    </source>
</evidence>
<sequence length="285" mass="32402">MKTVRCRIGVDEVKRQGERIVGQAKLILDRVADDVAQVASRSNALIDLIDLCQRIGATGGRLAAGRLVDRSNGVSQSDDRSDQFARGDECQFLLCFVTRILFFQRTRIDAQSSTTTADQLLDFPRAGERDDERPATFSRDVLDHPGAVRVDQRVFQFHRRGLLSNLGTNDGSSWSDSVSVVAERQHMIRCHVGFEGSNQIGNRCVLRGRTGKPIKQQFQFSNLRFQRLDIRSRQYVFGSRRQTIDDIQYVIGRFVDHRDRRIQTIDVAVSQHLDDLLNDPSHVFE</sequence>
<accession>A0A5C5ZP02</accession>
<dbReference type="AlphaFoldDB" id="A0A5C5ZP02"/>
<reference evidence="1 2" key="1">
    <citation type="submission" date="2019-02" db="EMBL/GenBank/DDBJ databases">
        <title>Deep-cultivation of Planctomycetes and their phenomic and genomic characterization uncovers novel biology.</title>
        <authorList>
            <person name="Wiegand S."/>
            <person name="Jogler M."/>
            <person name="Boedeker C."/>
            <person name="Pinto D."/>
            <person name="Vollmers J."/>
            <person name="Rivas-Marin E."/>
            <person name="Kohn T."/>
            <person name="Peeters S.H."/>
            <person name="Heuer A."/>
            <person name="Rast P."/>
            <person name="Oberbeckmann S."/>
            <person name="Bunk B."/>
            <person name="Jeske O."/>
            <person name="Meyerdierks A."/>
            <person name="Storesund J.E."/>
            <person name="Kallscheuer N."/>
            <person name="Luecker S."/>
            <person name="Lage O.M."/>
            <person name="Pohl T."/>
            <person name="Merkel B.J."/>
            <person name="Hornburger P."/>
            <person name="Mueller R.-W."/>
            <person name="Bruemmer F."/>
            <person name="Labrenz M."/>
            <person name="Spormann A.M."/>
            <person name="Op Den Camp H."/>
            <person name="Overmann J."/>
            <person name="Amann R."/>
            <person name="Jetten M.S.M."/>
            <person name="Mascher T."/>
            <person name="Medema M.H."/>
            <person name="Devos D.P."/>
            <person name="Kaster A.-K."/>
            <person name="Ovreas L."/>
            <person name="Rohde M."/>
            <person name="Galperin M.Y."/>
            <person name="Jogler C."/>
        </authorList>
    </citation>
    <scope>NUCLEOTIDE SEQUENCE [LARGE SCALE GENOMIC DNA]</scope>
    <source>
        <strain evidence="1 2">Pla52n</strain>
    </source>
</reference>